<name>A0A444X2Y1_ARAHY</name>
<accession>A0A444X2Y1</accession>
<dbReference type="AlphaFoldDB" id="A0A444X2Y1"/>
<dbReference type="STRING" id="3818.A0A444X2Y1"/>
<evidence type="ECO:0000313" key="1">
    <source>
        <dbReference type="EMBL" id="RYQ84051.1"/>
    </source>
</evidence>
<dbReference type="EMBL" id="SDMP01000020">
    <property type="protein sequence ID" value="RYQ84051.1"/>
    <property type="molecule type" value="Genomic_DNA"/>
</dbReference>
<protein>
    <submittedName>
        <fullName evidence="1">Uncharacterized protein</fullName>
    </submittedName>
</protein>
<sequence length="101" mass="11352">MLQQPEEIAKKIKRCQELLCAFQQAFRDLNELPLEAETVERGYSLAELAGMPKIHGLPTSSMYSSGDYYSASPNNQKFKKSSHSWELISSLDSNGSRGSYM</sequence>
<gene>
    <name evidence="1" type="ORF">Ahy_B10g102935</name>
</gene>
<proteinExistence type="predicted"/>
<evidence type="ECO:0000313" key="2">
    <source>
        <dbReference type="Proteomes" id="UP000289738"/>
    </source>
</evidence>
<dbReference type="Proteomes" id="UP000289738">
    <property type="component" value="Chromosome B10"/>
</dbReference>
<keyword evidence="2" id="KW-1185">Reference proteome</keyword>
<organism evidence="1 2">
    <name type="scientific">Arachis hypogaea</name>
    <name type="common">Peanut</name>
    <dbReference type="NCBI Taxonomy" id="3818"/>
    <lineage>
        <taxon>Eukaryota</taxon>
        <taxon>Viridiplantae</taxon>
        <taxon>Streptophyta</taxon>
        <taxon>Embryophyta</taxon>
        <taxon>Tracheophyta</taxon>
        <taxon>Spermatophyta</taxon>
        <taxon>Magnoliopsida</taxon>
        <taxon>eudicotyledons</taxon>
        <taxon>Gunneridae</taxon>
        <taxon>Pentapetalae</taxon>
        <taxon>rosids</taxon>
        <taxon>fabids</taxon>
        <taxon>Fabales</taxon>
        <taxon>Fabaceae</taxon>
        <taxon>Papilionoideae</taxon>
        <taxon>50 kb inversion clade</taxon>
        <taxon>dalbergioids sensu lato</taxon>
        <taxon>Dalbergieae</taxon>
        <taxon>Pterocarpus clade</taxon>
        <taxon>Arachis</taxon>
    </lineage>
</organism>
<comment type="caution">
    <text evidence="1">The sequence shown here is derived from an EMBL/GenBank/DDBJ whole genome shotgun (WGS) entry which is preliminary data.</text>
</comment>
<reference evidence="1 2" key="1">
    <citation type="submission" date="2019-01" db="EMBL/GenBank/DDBJ databases">
        <title>Sequencing of cultivated peanut Arachis hypogaea provides insights into genome evolution and oil improvement.</title>
        <authorList>
            <person name="Chen X."/>
        </authorList>
    </citation>
    <scope>NUCLEOTIDE SEQUENCE [LARGE SCALE GENOMIC DNA]</scope>
    <source>
        <strain evidence="2">cv. Fuhuasheng</strain>
        <tissue evidence="1">Leaves</tissue>
    </source>
</reference>